<comment type="caution">
    <text evidence="4">The sequence shown here is derived from an EMBL/GenBank/DDBJ whole genome shotgun (WGS) entry which is preliminary data.</text>
</comment>
<evidence type="ECO:0000313" key="4">
    <source>
        <dbReference type="EMBL" id="PYE18313.1"/>
    </source>
</evidence>
<dbReference type="EMBL" id="QJSQ01000022">
    <property type="protein sequence ID" value="PYE18313.1"/>
    <property type="molecule type" value="Genomic_DNA"/>
</dbReference>
<evidence type="ECO:0000313" key="6">
    <source>
        <dbReference type="Proteomes" id="UP000533533"/>
    </source>
</evidence>
<dbReference type="InterPro" id="IPR051686">
    <property type="entry name" value="Lipoprotein_DolP"/>
</dbReference>
<feature type="domain" description="BON" evidence="2">
    <location>
        <begin position="42"/>
        <end position="110"/>
    </location>
</feature>
<reference evidence="4 5" key="1">
    <citation type="submission" date="2018-06" db="EMBL/GenBank/DDBJ databases">
        <title>Genomic Encyclopedia of Type Strains, Phase IV (KMG-V): Genome sequencing to study the core and pangenomes of soil and plant-associated prokaryotes.</title>
        <authorList>
            <person name="Whitman W."/>
        </authorList>
    </citation>
    <scope>NUCLEOTIDE SEQUENCE [LARGE SCALE GENOMIC DNA]</scope>
    <source>
        <strain evidence="4 5">SRCL-318</strain>
        <strain evidence="3 6">SRMrh-85</strain>
    </source>
</reference>
<sequence length="113" mass="11540">MKAIQAIKLIGGALIVAVSVSAWAQGNETSTAPATSQSSKQANHALEKKVRAALDHAKDIKAENIVIRARGGAVTLEGTVPDSSQVDKATQVAQGVAGVTSVKNALTIKEPGQ</sequence>
<name>A0A2U0ZMQ0_9BURK</name>
<dbReference type="InterPro" id="IPR014004">
    <property type="entry name" value="Transpt-assoc_nodulatn_dom_bac"/>
</dbReference>
<dbReference type="SMART" id="SM00749">
    <property type="entry name" value="BON"/>
    <property type="match status" value="1"/>
</dbReference>
<dbReference type="RefSeq" id="WP_110388701.1">
    <property type="nucleotide sequence ID" value="NZ_JACHVZ010000013.1"/>
</dbReference>
<dbReference type="InterPro" id="IPR007055">
    <property type="entry name" value="BON_dom"/>
</dbReference>
<evidence type="ECO:0000256" key="1">
    <source>
        <dbReference type="SAM" id="SignalP"/>
    </source>
</evidence>
<accession>A0A2U0ZMQ0</accession>
<dbReference type="OrthoDB" id="9010075at2"/>
<dbReference type="PANTHER" id="PTHR34606:SF15">
    <property type="entry name" value="BON DOMAIN-CONTAINING PROTEIN"/>
    <property type="match status" value="1"/>
</dbReference>
<dbReference type="PANTHER" id="PTHR34606">
    <property type="entry name" value="BON DOMAIN-CONTAINING PROTEIN"/>
    <property type="match status" value="1"/>
</dbReference>
<evidence type="ECO:0000313" key="3">
    <source>
        <dbReference type="EMBL" id="MBB2930174.1"/>
    </source>
</evidence>
<keyword evidence="6" id="KW-1185">Reference proteome</keyword>
<protein>
    <submittedName>
        <fullName evidence="4">BON domain-containing protein</fullName>
    </submittedName>
    <submittedName>
        <fullName evidence="3">Osmotically-inducible protein OsmY</fullName>
    </submittedName>
</protein>
<feature type="signal peptide" evidence="1">
    <location>
        <begin position="1"/>
        <end position="24"/>
    </location>
</feature>
<dbReference type="Gene3D" id="3.30.1340.30">
    <property type="match status" value="1"/>
</dbReference>
<gene>
    <name evidence="4" type="ORF">C7410_12215</name>
    <name evidence="3" type="ORF">FHX59_004636</name>
</gene>
<dbReference type="Proteomes" id="UP000533533">
    <property type="component" value="Unassembled WGS sequence"/>
</dbReference>
<proteinExistence type="predicted"/>
<dbReference type="Pfam" id="PF04972">
    <property type="entry name" value="BON"/>
    <property type="match status" value="1"/>
</dbReference>
<dbReference type="EMBL" id="JACHVZ010000013">
    <property type="protein sequence ID" value="MBB2930174.1"/>
    <property type="molecule type" value="Genomic_DNA"/>
</dbReference>
<dbReference type="AlphaFoldDB" id="A0A2U0ZMQ0"/>
<organism evidence="4 5">
    <name type="scientific">Paraburkholderia silvatlantica</name>
    <dbReference type="NCBI Taxonomy" id="321895"/>
    <lineage>
        <taxon>Bacteria</taxon>
        <taxon>Pseudomonadati</taxon>
        <taxon>Pseudomonadota</taxon>
        <taxon>Betaproteobacteria</taxon>
        <taxon>Burkholderiales</taxon>
        <taxon>Burkholderiaceae</taxon>
        <taxon>Paraburkholderia</taxon>
    </lineage>
</organism>
<evidence type="ECO:0000313" key="5">
    <source>
        <dbReference type="Proteomes" id="UP000247772"/>
    </source>
</evidence>
<evidence type="ECO:0000259" key="2">
    <source>
        <dbReference type="PROSITE" id="PS50914"/>
    </source>
</evidence>
<feature type="chain" id="PRO_5030057654" evidence="1">
    <location>
        <begin position="25"/>
        <end position="113"/>
    </location>
</feature>
<dbReference type="PROSITE" id="PS50914">
    <property type="entry name" value="BON"/>
    <property type="match status" value="1"/>
</dbReference>
<dbReference type="Proteomes" id="UP000247772">
    <property type="component" value="Unassembled WGS sequence"/>
</dbReference>
<keyword evidence="1" id="KW-0732">Signal</keyword>